<dbReference type="InterPro" id="IPR020472">
    <property type="entry name" value="WD40_PAC1"/>
</dbReference>
<organism evidence="4 5">
    <name type="scientific">Parascedosporium putredinis</name>
    <dbReference type="NCBI Taxonomy" id="1442378"/>
    <lineage>
        <taxon>Eukaryota</taxon>
        <taxon>Fungi</taxon>
        <taxon>Dikarya</taxon>
        <taxon>Ascomycota</taxon>
        <taxon>Pezizomycotina</taxon>
        <taxon>Sordariomycetes</taxon>
        <taxon>Hypocreomycetidae</taxon>
        <taxon>Microascales</taxon>
        <taxon>Microascaceae</taxon>
        <taxon>Parascedosporium</taxon>
    </lineage>
</organism>
<dbReference type="AlphaFoldDB" id="A0A9P1H0K7"/>
<proteinExistence type="predicted"/>
<feature type="repeat" description="WD" evidence="3">
    <location>
        <begin position="414"/>
        <end position="454"/>
    </location>
</feature>
<evidence type="ECO:0000313" key="4">
    <source>
        <dbReference type="EMBL" id="CAI4213244.1"/>
    </source>
</evidence>
<feature type="repeat" description="WD" evidence="3">
    <location>
        <begin position="311"/>
        <end position="330"/>
    </location>
</feature>
<evidence type="ECO:0008006" key="6">
    <source>
        <dbReference type="Google" id="ProtNLM"/>
    </source>
</evidence>
<keyword evidence="5" id="KW-1185">Reference proteome</keyword>
<keyword evidence="2" id="KW-0677">Repeat</keyword>
<feature type="repeat" description="WD" evidence="3">
    <location>
        <begin position="496"/>
        <end position="537"/>
    </location>
</feature>
<dbReference type="InterPro" id="IPR001680">
    <property type="entry name" value="WD40_rpt"/>
</dbReference>
<evidence type="ECO:0000256" key="1">
    <source>
        <dbReference type="ARBA" id="ARBA00022574"/>
    </source>
</evidence>
<evidence type="ECO:0000313" key="5">
    <source>
        <dbReference type="Proteomes" id="UP000838763"/>
    </source>
</evidence>
<comment type="caution">
    <text evidence="4">The sequence shown here is derived from an EMBL/GenBank/DDBJ whole genome shotgun (WGS) entry which is preliminary data.</text>
</comment>
<accession>A0A9P1H0K7</accession>
<protein>
    <recommendedName>
        <fullName evidence="6">WD40 repeat-like protein</fullName>
    </recommendedName>
</protein>
<dbReference type="PRINTS" id="PR00320">
    <property type="entry name" value="GPROTEINBRPT"/>
</dbReference>
<sequence length="724" mass="79917">MLSDPSLGSILLAVDALDECIVDQERLLKLIVRTTTLSRVKWVVSSRNKDEIAKSLQVEAGMKLSLEITENAQQVASAVNSFIDHKMSELRLNEKISSQVRDAMREKADGTFLWVALVSEELRKAKSWRVLQVVQRILSGLVGLYDRMISQIEPETGDEWDLCRPVLATVVLTYRPLALAELGILSGLPAEISDYPEHVRDVVVSCGSFLTVKDEHVYVIHQSVKDYLISRASVFPGGKEEVHRSLYLQSVEALGGRLRRDIYGLAQPGILIGDIDPPDPDPLSAIRYRDLDDEGPVFSFLKAHFLHWLEANKDTTIKIWDVETRSDIQTLRTFSRKIHAVVFSHDSKEVASADRNIIKIWDVATGRLVKYFEGHGSTALSLSFSHDSKQLASGYEHSPIMVWNVATGSYIYLLRGHTRPVTLVTFSHDSKQLASGSSDTIKIWNMATGSIIYTLGHSQVVASVAFSHDSTKLASGSRRGTIKIWDVETGGDLRTFEGHRGRVISVAFSQDSKQVSSASEDCTIKIWDLVTVSDAHTFKGNGDKITFMELSPDLTGSDIHTFQCNDEIASMALSHDLNQLAASTFRDSTVKIWDLVTGNQHRLLEGDREEVRSVAFSHDSKQLASGSSGGSIKIWDIATGTVIYTLAGQDGFAVSVAFSYDSKQLALGCYTGTTKIWDIATGSDICTLGDHEAEVTSDNGSPGMGRQCYGYLEITSRLCSQCRK</sequence>
<evidence type="ECO:0000256" key="3">
    <source>
        <dbReference type="PROSITE-ProRule" id="PRU00221"/>
    </source>
</evidence>
<reference evidence="4" key="1">
    <citation type="submission" date="2022-11" db="EMBL/GenBank/DDBJ databases">
        <authorList>
            <person name="Scott C."/>
            <person name="Bruce N."/>
        </authorList>
    </citation>
    <scope>NUCLEOTIDE SEQUENCE</scope>
</reference>
<dbReference type="Gene3D" id="2.130.10.10">
    <property type="entry name" value="YVTN repeat-like/Quinoprotein amine dehydrogenase"/>
    <property type="match status" value="3"/>
</dbReference>
<keyword evidence="1 3" id="KW-0853">WD repeat</keyword>
<dbReference type="InterPro" id="IPR036322">
    <property type="entry name" value="WD40_repeat_dom_sf"/>
</dbReference>
<dbReference type="InterPro" id="IPR019775">
    <property type="entry name" value="WD40_repeat_CS"/>
</dbReference>
<dbReference type="PANTHER" id="PTHR19848:SF8">
    <property type="entry name" value="F-BOX AND WD REPEAT DOMAIN CONTAINING 7"/>
    <property type="match status" value="1"/>
</dbReference>
<name>A0A9P1H0K7_9PEZI</name>
<gene>
    <name evidence="4" type="ORF">PPNO1_LOCUS2993</name>
</gene>
<feature type="repeat" description="WD" evidence="3">
    <location>
        <begin position="604"/>
        <end position="645"/>
    </location>
</feature>
<dbReference type="SMART" id="SM00320">
    <property type="entry name" value="WD40"/>
    <property type="match status" value="8"/>
</dbReference>
<feature type="repeat" description="WD" evidence="3">
    <location>
        <begin position="646"/>
        <end position="687"/>
    </location>
</feature>
<dbReference type="CDD" id="cd00200">
    <property type="entry name" value="WD40"/>
    <property type="match status" value="1"/>
</dbReference>
<dbReference type="OrthoDB" id="4900553at2759"/>
<feature type="repeat" description="WD" evidence="3">
    <location>
        <begin position="454"/>
        <end position="495"/>
    </location>
</feature>
<dbReference type="PROSITE" id="PS50294">
    <property type="entry name" value="WD_REPEATS_REGION"/>
    <property type="match status" value="4"/>
</dbReference>
<dbReference type="PROSITE" id="PS50082">
    <property type="entry name" value="WD_REPEATS_2"/>
    <property type="match status" value="7"/>
</dbReference>
<dbReference type="SUPFAM" id="SSF50978">
    <property type="entry name" value="WD40 repeat-like"/>
    <property type="match status" value="2"/>
</dbReference>
<feature type="repeat" description="WD" evidence="3">
    <location>
        <begin position="372"/>
        <end position="413"/>
    </location>
</feature>
<evidence type="ECO:0000256" key="2">
    <source>
        <dbReference type="ARBA" id="ARBA00022737"/>
    </source>
</evidence>
<dbReference type="EMBL" id="CALLCH030000007">
    <property type="protein sequence ID" value="CAI4213244.1"/>
    <property type="molecule type" value="Genomic_DNA"/>
</dbReference>
<dbReference type="PROSITE" id="PS00678">
    <property type="entry name" value="WD_REPEATS_1"/>
    <property type="match status" value="1"/>
</dbReference>
<dbReference type="InterPro" id="IPR015943">
    <property type="entry name" value="WD40/YVTN_repeat-like_dom_sf"/>
</dbReference>
<dbReference type="Proteomes" id="UP000838763">
    <property type="component" value="Unassembled WGS sequence"/>
</dbReference>
<dbReference type="PANTHER" id="PTHR19848">
    <property type="entry name" value="WD40 REPEAT PROTEIN"/>
    <property type="match status" value="1"/>
</dbReference>
<dbReference type="Pfam" id="PF00400">
    <property type="entry name" value="WD40"/>
    <property type="match status" value="8"/>
</dbReference>